<gene>
    <name evidence="2" type="ORF">DFH08DRAFT_1023783</name>
</gene>
<evidence type="ECO:0000256" key="1">
    <source>
        <dbReference type="SAM" id="MobiDB-lite"/>
    </source>
</evidence>
<sequence length="377" mass="37662">MSTATARPPKAPPLNTMPSTPGPEVPGGYPRNSVVFEGNQWDRPAAEPQTGLLTKAKNFLPAPTTYLPPAVASYFPTHADASSTASSTPTGSPAHTPGGAMYTDSSAASNFSSRAYAGTASSRGTLTPTPTPSELNGASDPHSTSNSTSAPNDDADAALAPTADAKPATSAAPVTARPDPGVVPLPSVVPFSSVLASNGRSPPLASPASTSVPPTPPPKADLSPIVGSPVSPLSNNTNSASDSSTSTTPSAYSTASTASTSPSPSSPQTKQATFVLSPMPPPPHNNAGFSASVKRFASLRRRDGDAKGAPPSAFGGVSAGAGHARGASLDSAVPAPASPTNVAAAPKPTRRASFLRTLREVAGKVRHPHGHGHEDGQ</sequence>
<feature type="compositionally biased region" description="Low complexity" evidence="1">
    <location>
        <begin position="201"/>
        <end position="212"/>
    </location>
</feature>
<protein>
    <submittedName>
        <fullName evidence="2">Uncharacterized protein</fullName>
    </submittedName>
</protein>
<dbReference type="EMBL" id="JARIHO010000039">
    <property type="protein sequence ID" value="KAJ7328350.1"/>
    <property type="molecule type" value="Genomic_DNA"/>
</dbReference>
<proteinExistence type="predicted"/>
<feature type="compositionally biased region" description="Polar residues" evidence="1">
    <location>
        <begin position="103"/>
        <end position="149"/>
    </location>
</feature>
<dbReference type="Proteomes" id="UP001218218">
    <property type="component" value="Unassembled WGS sequence"/>
</dbReference>
<feature type="compositionally biased region" description="Low complexity" evidence="1">
    <location>
        <begin position="234"/>
        <end position="267"/>
    </location>
</feature>
<comment type="caution">
    <text evidence="2">The sequence shown here is derived from an EMBL/GenBank/DDBJ whole genome shotgun (WGS) entry which is preliminary data.</text>
</comment>
<feature type="region of interest" description="Disordered" evidence="1">
    <location>
        <begin position="1"/>
        <end position="50"/>
    </location>
</feature>
<dbReference type="AlphaFoldDB" id="A0AAD6ZM32"/>
<reference evidence="2" key="1">
    <citation type="submission" date="2023-03" db="EMBL/GenBank/DDBJ databases">
        <title>Massive genome expansion in bonnet fungi (Mycena s.s.) driven by repeated elements and novel gene families across ecological guilds.</title>
        <authorList>
            <consortium name="Lawrence Berkeley National Laboratory"/>
            <person name="Harder C.B."/>
            <person name="Miyauchi S."/>
            <person name="Viragh M."/>
            <person name="Kuo A."/>
            <person name="Thoen E."/>
            <person name="Andreopoulos B."/>
            <person name="Lu D."/>
            <person name="Skrede I."/>
            <person name="Drula E."/>
            <person name="Henrissat B."/>
            <person name="Morin E."/>
            <person name="Kohler A."/>
            <person name="Barry K."/>
            <person name="LaButti K."/>
            <person name="Morin E."/>
            <person name="Salamov A."/>
            <person name="Lipzen A."/>
            <person name="Mereny Z."/>
            <person name="Hegedus B."/>
            <person name="Baldrian P."/>
            <person name="Stursova M."/>
            <person name="Weitz H."/>
            <person name="Taylor A."/>
            <person name="Grigoriev I.V."/>
            <person name="Nagy L.G."/>
            <person name="Martin F."/>
            <person name="Kauserud H."/>
        </authorList>
    </citation>
    <scope>NUCLEOTIDE SEQUENCE</scope>
    <source>
        <strain evidence="2">CBHHK002</strain>
    </source>
</reference>
<evidence type="ECO:0000313" key="2">
    <source>
        <dbReference type="EMBL" id="KAJ7328350.1"/>
    </source>
</evidence>
<keyword evidence="3" id="KW-1185">Reference proteome</keyword>
<feature type="compositionally biased region" description="Low complexity" evidence="1">
    <location>
        <begin position="157"/>
        <end position="168"/>
    </location>
</feature>
<accession>A0AAD6ZM32</accession>
<feature type="compositionally biased region" description="Low complexity" evidence="1">
    <location>
        <begin position="178"/>
        <end position="194"/>
    </location>
</feature>
<organism evidence="2 3">
    <name type="scientific">Mycena albidolilacea</name>
    <dbReference type="NCBI Taxonomy" id="1033008"/>
    <lineage>
        <taxon>Eukaryota</taxon>
        <taxon>Fungi</taxon>
        <taxon>Dikarya</taxon>
        <taxon>Basidiomycota</taxon>
        <taxon>Agaricomycotina</taxon>
        <taxon>Agaricomycetes</taxon>
        <taxon>Agaricomycetidae</taxon>
        <taxon>Agaricales</taxon>
        <taxon>Marasmiineae</taxon>
        <taxon>Mycenaceae</taxon>
        <taxon>Mycena</taxon>
    </lineage>
</organism>
<name>A0AAD6ZM32_9AGAR</name>
<feature type="compositionally biased region" description="Low complexity" evidence="1">
    <location>
        <begin position="79"/>
        <end position="100"/>
    </location>
</feature>
<evidence type="ECO:0000313" key="3">
    <source>
        <dbReference type="Proteomes" id="UP001218218"/>
    </source>
</evidence>
<feature type="region of interest" description="Disordered" evidence="1">
    <location>
        <begin position="79"/>
        <end position="349"/>
    </location>
</feature>